<dbReference type="EC" id="3.1.21.4" evidence="5"/>
<sequence>MVYYDISSSESIEKHAKKLEGSSINDLYSRYGCLNEKNKGRLGLLVERLHFGFENNSDERPDFPKAGDNGVELKVVPIKKIRENKSSDMIIKKEGLSVKERLVIKKIDYFKLAEEDWDDNTLLPKITLLLLMFYMYKEGLNVVDYKFLLVSLWTIPEKDMNIIRDDWKKIKRKIEKGDAHKISEGDTLYLGACTKAASSSDRTAQPYSEHEAKPRAFSLKRSYMDEVFNSLYKKRSDRKEKALLDTEMSLKEKLQDIFEPYIGMRVDEIEKQLEVDLGTSKQYLNILANEIMGVDSEDNIEEFNKAGIKIKTMRLNRKGIPIESLSLPTFDYIELKESDWLHSELYERLENTKYFFVIFDKIGVQNTKKNLKLKKVKLWNMPAEDIEKARPVWEEMHDIMVKGKDGKGIIKKVTKNGIRRTNFPAKSHRLSEVIHVRPHAKNKKDTSPLPDTFDMQGYTKHSFWFNNDYIAEQINA</sequence>
<dbReference type="KEGG" id="has:Halsa_0225"/>
<evidence type="ECO:0000256" key="1">
    <source>
        <dbReference type="ARBA" id="ARBA00022722"/>
    </source>
</evidence>
<keyword evidence="2" id="KW-0255">Endonuclease</keyword>
<reference evidence="5 6" key="1">
    <citation type="submission" date="2010-11" db="EMBL/GenBank/DDBJ databases">
        <title>Complete sequence of Halanaerobium sp. sapolanicus.</title>
        <authorList>
            <consortium name="US DOE Joint Genome Institute"/>
            <person name="Lucas S."/>
            <person name="Copeland A."/>
            <person name="Lapidus A."/>
            <person name="Cheng J.-F."/>
            <person name="Bruce D."/>
            <person name="Goodwin L."/>
            <person name="Pitluck S."/>
            <person name="Davenport K."/>
            <person name="Detter J.C."/>
            <person name="Han C."/>
            <person name="Tapia R."/>
            <person name="Land M."/>
            <person name="Hauser L."/>
            <person name="Jeffries C."/>
            <person name="Kyrpides N."/>
            <person name="Ivanova N."/>
            <person name="Mikhailova N."/>
            <person name="Begemann M.B."/>
            <person name="Mormile M.R."/>
            <person name="Wall J.D."/>
            <person name="Elias D.A."/>
            <person name="Woyke T."/>
        </authorList>
    </citation>
    <scope>NUCLEOTIDE SEQUENCE [LARGE SCALE GENOMIC DNA]</scope>
    <source>
        <strain evidence="6">sapolanicus</strain>
    </source>
</reference>
<dbReference type="SMART" id="SM00927">
    <property type="entry name" value="MutH"/>
    <property type="match status" value="1"/>
</dbReference>
<dbReference type="STRING" id="656519.Halsa_0225"/>
<dbReference type="EMBL" id="CP002304">
    <property type="protein sequence ID" value="ADQ13709.1"/>
    <property type="molecule type" value="Genomic_DNA"/>
</dbReference>
<dbReference type="GO" id="GO:0003677">
    <property type="term" value="F:DNA binding"/>
    <property type="evidence" value="ECO:0007669"/>
    <property type="project" value="InterPro"/>
</dbReference>
<accession>E4RNN1</accession>
<dbReference type="InterPro" id="IPR037057">
    <property type="entry name" value="DNA_rep_MutH/T2_RE_sf"/>
</dbReference>
<dbReference type="SUPFAM" id="SSF52980">
    <property type="entry name" value="Restriction endonuclease-like"/>
    <property type="match status" value="2"/>
</dbReference>
<feature type="domain" description="DNA mismatch repair MutH/Type II restriction enzyme Sau3AI" evidence="4">
    <location>
        <begin position="51"/>
        <end position="166"/>
    </location>
</feature>
<dbReference type="NCBIfam" id="NF040973">
    <property type="entry name" value="restrict_Sau3AI"/>
    <property type="match status" value="1"/>
</dbReference>
<dbReference type="AlphaFoldDB" id="E4RNN1"/>
<dbReference type="Proteomes" id="UP000007434">
    <property type="component" value="Chromosome"/>
</dbReference>
<dbReference type="GO" id="GO:0009036">
    <property type="term" value="F:type II site-specific deoxyribonuclease activity"/>
    <property type="evidence" value="ECO:0007669"/>
    <property type="project" value="UniProtKB-EC"/>
</dbReference>
<dbReference type="InterPro" id="IPR011335">
    <property type="entry name" value="Restrct_endonuc-II-like"/>
</dbReference>
<reference evidence="5 6" key="2">
    <citation type="journal article" date="2011" name="J. Bacteriol.">
        <title>Complete Genome Sequence of the Haloalkaliphilic, Hydrogen Producing Halanaerobium hydrogenoformans.</title>
        <authorList>
            <person name="Brown S.D."/>
            <person name="Begemann M.B."/>
            <person name="Mormile M.R."/>
            <person name="Wall J.D."/>
            <person name="Han C.S."/>
            <person name="Goodwin L.A."/>
            <person name="Pitluck S."/>
            <person name="Land M.L."/>
            <person name="Hauser L.J."/>
            <person name="Elias D.A."/>
        </authorList>
    </citation>
    <scope>NUCLEOTIDE SEQUENCE [LARGE SCALE GENOMIC DNA]</scope>
    <source>
        <strain evidence="6">sapolanicus</strain>
    </source>
</reference>
<dbReference type="HOGENOM" id="CLU_028521_0_0_9"/>
<keyword evidence="6" id="KW-1185">Reference proteome</keyword>
<protein>
    <submittedName>
        <fullName evidence="5">Type II site-specific deoxyribonuclease</fullName>
        <ecNumber evidence="5">3.1.21.4</ecNumber>
    </submittedName>
</protein>
<dbReference type="CDD" id="cd22355">
    <property type="entry name" value="Sau3AI_C"/>
    <property type="match status" value="1"/>
</dbReference>
<dbReference type="Gene3D" id="3.40.600.10">
    <property type="entry name" value="DNA mismatch repair MutH/Restriction endonuclease, type II"/>
    <property type="match status" value="2"/>
</dbReference>
<evidence type="ECO:0000259" key="4">
    <source>
        <dbReference type="SMART" id="SM00927"/>
    </source>
</evidence>
<dbReference type="CDD" id="cd22356">
    <property type="entry name" value="Sau3AI_N-like"/>
    <property type="match status" value="1"/>
</dbReference>
<evidence type="ECO:0000256" key="3">
    <source>
        <dbReference type="ARBA" id="ARBA00022801"/>
    </source>
</evidence>
<dbReference type="OrthoDB" id="3188707at2"/>
<keyword evidence="3 5" id="KW-0378">Hydrolase</keyword>
<evidence type="ECO:0000313" key="6">
    <source>
        <dbReference type="Proteomes" id="UP000007434"/>
    </source>
</evidence>
<name>E4RNN1_HALHG</name>
<dbReference type="Pfam" id="PF02976">
    <property type="entry name" value="MutH"/>
    <property type="match status" value="2"/>
</dbReference>
<organism evidence="5 6">
    <name type="scientific">Halanaerobium hydrogeniformans</name>
    <name type="common">Halanaerobium sp. (strain sapolanicus)</name>
    <dbReference type="NCBI Taxonomy" id="656519"/>
    <lineage>
        <taxon>Bacteria</taxon>
        <taxon>Bacillati</taxon>
        <taxon>Bacillota</taxon>
        <taxon>Clostridia</taxon>
        <taxon>Halanaerobiales</taxon>
        <taxon>Halanaerobiaceae</taxon>
        <taxon>Halanaerobium</taxon>
    </lineage>
</organism>
<keyword evidence="1" id="KW-0540">Nuclease</keyword>
<evidence type="ECO:0000256" key="2">
    <source>
        <dbReference type="ARBA" id="ARBA00022759"/>
    </source>
</evidence>
<dbReference type="eggNOG" id="COG3066">
    <property type="taxonomic scope" value="Bacteria"/>
</dbReference>
<gene>
    <name evidence="5" type="ordered locus">Halsa_0225</name>
</gene>
<dbReference type="RefSeq" id="WP_013404815.1">
    <property type="nucleotide sequence ID" value="NC_014654.1"/>
</dbReference>
<proteinExistence type="predicted"/>
<dbReference type="InterPro" id="IPR011337">
    <property type="entry name" value="DNA_rep_MutH/RE_typeII_Sau3AI"/>
</dbReference>
<evidence type="ECO:0000313" key="5">
    <source>
        <dbReference type="EMBL" id="ADQ13709.1"/>
    </source>
</evidence>
<dbReference type="REBASE" id="29017">
    <property type="entry name" value="HspSORF226P"/>
</dbReference>